<sequence length="85" mass="9364">MDVGPEVADGPDALGPLAIRILNEGLRPFMVRWHTDLRAFEAQSNAPSDESGWPRRAEFDADLQRVQGELAIYVEMLAKLAGVKS</sequence>
<dbReference type="AlphaFoldDB" id="A0AAE4CTT6"/>
<comment type="caution">
    <text evidence="1">The sequence shown here is derived from an EMBL/GenBank/DDBJ whole genome shotgun (WGS) entry which is preliminary data.</text>
</comment>
<name>A0AAE4CTT6_9ACTN</name>
<dbReference type="EMBL" id="JAVDYC010000001">
    <property type="protein sequence ID" value="MDR7322633.1"/>
    <property type="molecule type" value="Genomic_DNA"/>
</dbReference>
<reference evidence="1 2" key="1">
    <citation type="submission" date="2023-07" db="EMBL/GenBank/DDBJ databases">
        <title>Sequencing the genomes of 1000 actinobacteria strains.</title>
        <authorList>
            <person name="Klenk H.-P."/>
        </authorList>
    </citation>
    <scope>NUCLEOTIDE SEQUENCE [LARGE SCALE GENOMIC DNA]</scope>
    <source>
        <strain evidence="1 2">DSM 44711</strain>
    </source>
</reference>
<protein>
    <submittedName>
        <fullName evidence="1">Uncharacterized protein</fullName>
    </submittedName>
</protein>
<accession>A0AAE4CTT6</accession>
<evidence type="ECO:0000313" key="2">
    <source>
        <dbReference type="Proteomes" id="UP001183629"/>
    </source>
</evidence>
<evidence type="ECO:0000313" key="1">
    <source>
        <dbReference type="EMBL" id="MDR7322633.1"/>
    </source>
</evidence>
<dbReference type="Proteomes" id="UP001183629">
    <property type="component" value="Unassembled WGS sequence"/>
</dbReference>
<keyword evidence="2" id="KW-1185">Reference proteome</keyword>
<gene>
    <name evidence="1" type="ORF">J2S44_002883</name>
</gene>
<organism evidence="1 2">
    <name type="scientific">Catenuloplanes niger</name>
    <dbReference type="NCBI Taxonomy" id="587534"/>
    <lineage>
        <taxon>Bacteria</taxon>
        <taxon>Bacillati</taxon>
        <taxon>Actinomycetota</taxon>
        <taxon>Actinomycetes</taxon>
        <taxon>Micromonosporales</taxon>
        <taxon>Micromonosporaceae</taxon>
        <taxon>Catenuloplanes</taxon>
    </lineage>
</organism>
<proteinExistence type="predicted"/>
<dbReference type="RefSeq" id="WP_310413311.1">
    <property type="nucleotide sequence ID" value="NZ_JAVDYC010000001.1"/>
</dbReference>